<dbReference type="InterPro" id="IPR013087">
    <property type="entry name" value="Znf_C2H2_type"/>
</dbReference>
<feature type="region of interest" description="Disordered" evidence="9">
    <location>
        <begin position="142"/>
        <end position="167"/>
    </location>
</feature>
<dbReference type="KEGG" id="dhe:111604204"/>
<dbReference type="InterPro" id="IPR050331">
    <property type="entry name" value="Zinc_finger"/>
</dbReference>
<dbReference type="GO" id="GO:0008270">
    <property type="term" value="F:zinc ion binding"/>
    <property type="evidence" value="ECO:0007669"/>
    <property type="project" value="UniProtKB-UniRule"/>
</dbReference>
<dbReference type="PROSITE" id="PS00028">
    <property type="entry name" value="ZINC_FINGER_C2H2_1"/>
    <property type="match status" value="5"/>
</dbReference>
<feature type="domain" description="C2H2-type" evidence="10">
    <location>
        <begin position="423"/>
        <end position="450"/>
    </location>
</feature>
<feature type="binding site" evidence="8">
    <location>
        <position position="13"/>
    </location>
    <ligand>
        <name>Zn(2+)</name>
        <dbReference type="ChEBI" id="CHEBI:29105"/>
    </ligand>
</feature>
<evidence type="ECO:0000259" key="10">
    <source>
        <dbReference type="PROSITE" id="PS50157"/>
    </source>
</evidence>
<dbReference type="AlphaFoldDB" id="A0A6J1M9F3"/>
<sequence length="466" mass="52509">MEICIKWTMCRTCTADSSSQLQPLFNDSNLAKQLEEYAGIVAKPDDGLPDQICMDCTEALQSVHTFLTGCRRSDAHLRSVVRRTMSSGRCFPSNLMDRSEDSCSLAKVEEQATRTRKQNISERNLQQTKRLKSETVKNLLTEQETSSSHYIGTHELSDVESTSTMGNGNKMLKQLKCESPTEVNKSLAASGKNDGDYLLVVSKCVLNLTDAEAETDTEGNEYIITDVGDNDNNDEYDNDYSEQVNYAVVGAAAKESTSQFSNQTEDVQPKSEEKPTLKLKQLQMEEPHSAAASLTVVDLGAACEPSNFPRHCCAMCGNSFPNQTQLKSHLRTHRNEKNYECELCSKRFNAACNLTTHMRTHTGEKPYECTHCSRRFADRSTHRKHERMHTNERPYACDICAKTFSLSTTLKAHFLSHSKEKPHKCLTCNKGFRLPHQLKAHERTHIHRYEVGITLYNQDDGDYSSS</sequence>
<evidence type="ECO:0000256" key="8">
    <source>
        <dbReference type="PROSITE-ProRule" id="PRU01263"/>
    </source>
</evidence>
<evidence type="ECO:0000256" key="1">
    <source>
        <dbReference type="ARBA" id="ARBA00004123"/>
    </source>
</evidence>
<comment type="subcellular location">
    <subcellularLocation>
        <location evidence="1">Nucleus</location>
    </subcellularLocation>
</comment>
<dbReference type="PANTHER" id="PTHR16515">
    <property type="entry name" value="PR DOMAIN ZINC FINGER PROTEIN"/>
    <property type="match status" value="1"/>
</dbReference>
<keyword evidence="3" id="KW-0677">Repeat</keyword>
<feature type="domain" description="C2H2-type" evidence="10">
    <location>
        <begin position="339"/>
        <end position="366"/>
    </location>
</feature>
<evidence type="ECO:0000313" key="13">
    <source>
        <dbReference type="RefSeq" id="XP_023177929.2"/>
    </source>
</evidence>
<dbReference type="RefSeq" id="XP_023177929.2">
    <property type="nucleotide sequence ID" value="XM_023322161.2"/>
</dbReference>
<evidence type="ECO:0000256" key="3">
    <source>
        <dbReference type="ARBA" id="ARBA00022737"/>
    </source>
</evidence>
<name>A0A6J1M9F3_DROHY</name>
<evidence type="ECO:0000256" key="2">
    <source>
        <dbReference type="ARBA" id="ARBA00022723"/>
    </source>
</evidence>
<dbReference type="InterPro" id="IPR012934">
    <property type="entry name" value="Znf_AD"/>
</dbReference>
<dbReference type="PANTHER" id="PTHR16515:SF66">
    <property type="entry name" value="C2H2-TYPE DOMAIN-CONTAINING PROTEIN"/>
    <property type="match status" value="1"/>
</dbReference>
<dbReference type="GeneID" id="111604204"/>
<dbReference type="GO" id="GO:0005634">
    <property type="term" value="C:nucleus"/>
    <property type="evidence" value="ECO:0007669"/>
    <property type="project" value="UniProtKB-SubCell"/>
</dbReference>
<evidence type="ECO:0000259" key="11">
    <source>
        <dbReference type="PROSITE" id="PS51915"/>
    </source>
</evidence>
<evidence type="ECO:0000256" key="4">
    <source>
        <dbReference type="ARBA" id="ARBA00022771"/>
    </source>
</evidence>
<dbReference type="SMART" id="SM00868">
    <property type="entry name" value="zf-AD"/>
    <property type="match status" value="1"/>
</dbReference>
<evidence type="ECO:0000256" key="5">
    <source>
        <dbReference type="ARBA" id="ARBA00022833"/>
    </source>
</evidence>
<keyword evidence="4 7" id="KW-0863">Zinc-finger</keyword>
<dbReference type="OMA" id="AHACLKC"/>
<dbReference type="Gene3D" id="3.40.1800.20">
    <property type="match status" value="1"/>
</dbReference>
<evidence type="ECO:0000313" key="12">
    <source>
        <dbReference type="Proteomes" id="UP000504633"/>
    </source>
</evidence>
<gene>
    <name evidence="13" type="primary">LOC111604204</name>
</gene>
<feature type="domain" description="C2H2-type" evidence="10">
    <location>
        <begin position="311"/>
        <end position="338"/>
    </location>
</feature>
<evidence type="ECO:0000256" key="7">
    <source>
        <dbReference type="PROSITE-ProRule" id="PRU00042"/>
    </source>
</evidence>
<dbReference type="PROSITE" id="PS50157">
    <property type="entry name" value="ZINC_FINGER_C2H2_2"/>
    <property type="match status" value="5"/>
</dbReference>
<dbReference type="Pfam" id="PF13912">
    <property type="entry name" value="zf-C2H2_6"/>
    <property type="match status" value="1"/>
</dbReference>
<dbReference type="PROSITE" id="PS51915">
    <property type="entry name" value="ZAD"/>
    <property type="match status" value="1"/>
</dbReference>
<evidence type="ECO:0000256" key="9">
    <source>
        <dbReference type="SAM" id="MobiDB-lite"/>
    </source>
</evidence>
<dbReference type="FunFam" id="3.30.160.60:FF:000218">
    <property type="entry name" value="Zinc finger protein 10"/>
    <property type="match status" value="1"/>
</dbReference>
<dbReference type="SUPFAM" id="SSF57716">
    <property type="entry name" value="Glucocorticoid receptor-like (DNA-binding domain)"/>
    <property type="match status" value="1"/>
</dbReference>
<evidence type="ECO:0000256" key="6">
    <source>
        <dbReference type="ARBA" id="ARBA00023242"/>
    </source>
</evidence>
<dbReference type="SMART" id="SM00355">
    <property type="entry name" value="ZnF_C2H2"/>
    <property type="match status" value="5"/>
</dbReference>
<dbReference type="CTD" id="41394"/>
<feature type="domain" description="ZAD" evidence="11">
    <location>
        <begin position="8"/>
        <end position="80"/>
    </location>
</feature>
<dbReference type="FunFam" id="3.30.160.60:FF:001498">
    <property type="entry name" value="Zinc finger protein 404"/>
    <property type="match status" value="1"/>
</dbReference>
<dbReference type="SUPFAM" id="SSF57667">
    <property type="entry name" value="beta-beta-alpha zinc fingers"/>
    <property type="match status" value="3"/>
</dbReference>
<protein>
    <submittedName>
        <fullName evidence="13">Zinc finger protein 41</fullName>
    </submittedName>
</protein>
<keyword evidence="6" id="KW-0539">Nucleus</keyword>
<keyword evidence="12" id="KW-1185">Reference proteome</keyword>
<keyword evidence="2 8" id="KW-0479">Metal-binding</keyword>
<proteinExistence type="predicted"/>
<dbReference type="OrthoDB" id="6077919at2759"/>
<accession>A0A6J1M9F3</accession>
<feature type="domain" description="C2H2-type" evidence="10">
    <location>
        <begin position="367"/>
        <end position="394"/>
    </location>
</feature>
<keyword evidence="5 8" id="KW-0862">Zinc</keyword>
<feature type="binding site" evidence="8">
    <location>
        <position position="56"/>
    </location>
    <ligand>
        <name>Zn(2+)</name>
        <dbReference type="ChEBI" id="CHEBI:29105"/>
    </ligand>
</feature>
<dbReference type="Pfam" id="PF00096">
    <property type="entry name" value="zf-C2H2"/>
    <property type="match status" value="3"/>
</dbReference>
<organism evidence="12 13">
    <name type="scientific">Drosophila hydei</name>
    <name type="common">Fruit fly</name>
    <dbReference type="NCBI Taxonomy" id="7224"/>
    <lineage>
        <taxon>Eukaryota</taxon>
        <taxon>Metazoa</taxon>
        <taxon>Ecdysozoa</taxon>
        <taxon>Arthropoda</taxon>
        <taxon>Hexapoda</taxon>
        <taxon>Insecta</taxon>
        <taxon>Pterygota</taxon>
        <taxon>Neoptera</taxon>
        <taxon>Endopterygota</taxon>
        <taxon>Diptera</taxon>
        <taxon>Brachycera</taxon>
        <taxon>Muscomorpha</taxon>
        <taxon>Ephydroidea</taxon>
        <taxon>Drosophilidae</taxon>
        <taxon>Drosophila</taxon>
    </lineage>
</organism>
<feature type="binding site" evidence="8">
    <location>
        <position position="53"/>
    </location>
    <ligand>
        <name>Zn(2+)</name>
        <dbReference type="ChEBI" id="CHEBI:29105"/>
    </ligand>
</feature>
<feature type="domain" description="C2H2-type" evidence="10">
    <location>
        <begin position="395"/>
        <end position="422"/>
    </location>
</feature>
<reference evidence="13" key="1">
    <citation type="submission" date="2025-08" db="UniProtKB">
        <authorList>
            <consortium name="RefSeq"/>
        </authorList>
    </citation>
    <scope>IDENTIFICATION</scope>
    <source>
        <strain evidence="13">15085-1641.00</strain>
        <tissue evidence="13">Whole body</tissue>
    </source>
</reference>
<dbReference type="InterPro" id="IPR036236">
    <property type="entry name" value="Znf_C2H2_sf"/>
</dbReference>
<dbReference type="GO" id="GO:0010468">
    <property type="term" value="P:regulation of gene expression"/>
    <property type="evidence" value="ECO:0007669"/>
    <property type="project" value="TreeGrafter"/>
</dbReference>
<dbReference type="Proteomes" id="UP000504633">
    <property type="component" value="Unplaced"/>
</dbReference>
<dbReference type="FunFam" id="3.30.160.60:FF:001049">
    <property type="entry name" value="zinc finger protein 319"/>
    <property type="match status" value="1"/>
</dbReference>
<dbReference type="Gene3D" id="3.30.160.60">
    <property type="entry name" value="Classic Zinc Finger"/>
    <property type="match status" value="5"/>
</dbReference>
<dbReference type="Pfam" id="PF07776">
    <property type="entry name" value="zf-AD"/>
    <property type="match status" value="1"/>
</dbReference>
<feature type="binding site" evidence="8">
    <location>
        <position position="10"/>
    </location>
    <ligand>
        <name>Zn(2+)</name>
        <dbReference type="ChEBI" id="CHEBI:29105"/>
    </ligand>
</feature>
<dbReference type="FunFam" id="3.30.160.60:FF:000065">
    <property type="entry name" value="B-cell CLL/lymphoma 6, member B"/>
    <property type="match status" value="1"/>
</dbReference>